<sequence length="362" mass="41677">MMYICLYQVDSLYASIPSWHIECSLFFQLQVAPSIKERQQKISSTKRIKSGSCEASPPTEQRAQQRLDNDNVNIKFAMCATKELFFEASSTTKPPREEYKSSIPALLSPLIHISVRHFFVSVLNTAVPLPTTFIMSTTLSQLVLDIIVFSITYYIILSPLMQRALEYSYGQPITPLRFTAKFDSIKNWIRNQLRDDHEIQDWIKQQVQRNRDAESKSATASTNLTATTEVEPTECDRCCGLFEDESSILRWCCGCTWCAECVESSFETAINEGDKAADKPLRALSKRCPFAQKHTIREMLPRSEAVLSEGFYRHIQRMIMEQDTLASINMEKNDWMLEADEDEEVVKRRSLLDFSPIKRESW</sequence>
<proteinExistence type="predicted"/>
<protein>
    <submittedName>
        <fullName evidence="2">Uncharacterized protein</fullName>
    </submittedName>
</protein>
<dbReference type="EMBL" id="KL584978">
    <property type="protein sequence ID" value="KEQ86441.1"/>
    <property type="molecule type" value="Genomic_DNA"/>
</dbReference>
<evidence type="ECO:0000313" key="3">
    <source>
        <dbReference type="Proteomes" id="UP000030706"/>
    </source>
</evidence>
<dbReference type="GeneID" id="40741467"/>
<dbReference type="OrthoDB" id="3920953at2759"/>
<dbReference type="RefSeq" id="XP_029762628.1">
    <property type="nucleotide sequence ID" value="XM_029899161.1"/>
</dbReference>
<name>A0A074YHT3_AURPU</name>
<dbReference type="AlphaFoldDB" id="A0A074YHT3"/>
<reference evidence="2 3" key="1">
    <citation type="journal article" date="2014" name="BMC Genomics">
        <title>Genome sequencing of four Aureobasidium pullulans varieties: biotechnological potential, stress tolerance, and description of new species.</title>
        <authorList>
            <person name="Gostin Ar C."/>
            <person name="Ohm R.A."/>
            <person name="Kogej T."/>
            <person name="Sonjak S."/>
            <person name="Turk M."/>
            <person name="Zajc J."/>
            <person name="Zalar P."/>
            <person name="Grube M."/>
            <person name="Sun H."/>
            <person name="Han J."/>
            <person name="Sharma A."/>
            <person name="Chiniquy J."/>
            <person name="Ngan C.Y."/>
            <person name="Lipzen A."/>
            <person name="Barry K."/>
            <person name="Grigoriev I.V."/>
            <person name="Gunde-Cimerman N."/>
        </authorList>
    </citation>
    <scope>NUCLEOTIDE SEQUENCE [LARGE SCALE GENOMIC DNA]</scope>
    <source>
        <strain evidence="2 3">EXF-150</strain>
    </source>
</reference>
<feature type="region of interest" description="Disordered" evidence="1">
    <location>
        <begin position="42"/>
        <end position="63"/>
    </location>
</feature>
<dbReference type="Proteomes" id="UP000030706">
    <property type="component" value="Unassembled WGS sequence"/>
</dbReference>
<dbReference type="HOGENOM" id="CLU_765006_0_0_1"/>
<evidence type="ECO:0000313" key="2">
    <source>
        <dbReference type="EMBL" id="KEQ86441.1"/>
    </source>
</evidence>
<keyword evidence="3" id="KW-1185">Reference proteome</keyword>
<gene>
    <name evidence="2" type="ORF">M438DRAFT_176113</name>
</gene>
<organism evidence="2 3">
    <name type="scientific">Aureobasidium pullulans EXF-150</name>
    <dbReference type="NCBI Taxonomy" id="1043002"/>
    <lineage>
        <taxon>Eukaryota</taxon>
        <taxon>Fungi</taxon>
        <taxon>Dikarya</taxon>
        <taxon>Ascomycota</taxon>
        <taxon>Pezizomycotina</taxon>
        <taxon>Dothideomycetes</taxon>
        <taxon>Dothideomycetidae</taxon>
        <taxon>Dothideales</taxon>
        <taxon>Saccotheciaceae</taxon>
        <taxon>Aureobasidium</taxon>
    </lineage>
</organism>
<evidence type="ECO:0000256" key="1">
    <source>
        <dbReference type="SAM" id="MobiDB-lite"/>
    </source>
</evidence>
<accession>A0A074YHT3</accession>